<dbReference type="InterPro" id="IPR052064">
    <property type="entry name" value="Mito_IMP1_subunit"/>
</dbReference>
<evidence type="ECO:0000313" key="12">
    <source>
        <dbReference type="Proteomes" id="UP001420932"/>
    </source>
</evidence>
<evidence type="ECO:0000256" key="1">
    <source>
        <dbReference type="ARBA" id="ARBA00004273"/>
    </source>
</evidence>
<comment type="caution">
    <text evidence="11">The sequence shown here is derived from an EMBL/GenBank/DDBJ whole genome shotgun (WGS) entry which is preliminary data.</text>
</comment>
<feature type="domain" description="Peptidase S26" evidence="10">
    <location>
        <begin position="21"/>
        <end position="101"/>
    </location>
</feature>
<dbReference type="PANTHER" id="PTHR12383">
    <property type="entry name" value="PROTEASE FAMILY S26 MITOCHONDRIAL INNER MEMBRANE PROTEASE-RELATED"/>
    <property type="match status" value="1"/>
</dbReference>
<dbReference type="AlphaFoldDB" id="A0AAP0PS39"/>
<dbReference type="FunFam" id="2.10.109.10:FF:000014">
    <property type="entry name" value="Inner membrane protease subunit 1"/>
    <property type="match status" value="1"/>
</dbReference>
<reference evidence="11 12" key="1">
    <citation type="submission" date="2024-01" db="EMBL/GenBank/DDBJ databases">
        <title>Genome assemblies of Stephania.</title>
        <authorList>
            <person name="Yang L."/>
        </authorList>
    </citation>
    <scope>NUCLEOTIDE SEQUENCE [LARGE SCALE GENOMIC DNA]</scope>
    <source>
        <strain evidence="11">YNDBR</strain>
        <tissue evidence="11">Leaf</tissue>
    </source>
</reference>
<protein>
    <recommendedName>
        <fullName evidence="10">Peptidase S26 domain-containing protein</fullName>
    </recommendedName>
</protein>
<dbReference type="GO" id="GO:0042720">
    <property type="term" value="C:mitochondrial inner membrane peptidase complex"/>
    <property type="evidence" value="ECO:0007669"/>
    <property type="project" value="TreeGrafter"/>
</dbReference>
<gene>
    <name evidence="11" type="ORF">Syun_009235</name>
</gene>
<dbReference type="Proteomes" id="UP001420932">
    <property type="component" value="Unassembled WGS sequence"/>
</dbReference>
<accession>A0AAP0PS39</accession>
<evidence type="ECO:0000256" key="6">
    <source>
        <dbReference type="ARBA" id="ARBA00038445"/>
    </source>
</evidence>
<evidence type="ECO:0000259" key="10">
    <source>
        <dbReference type="Pfam" id="PF10502"/>
    </source>
</evidence>
<feature type="active site" evidence="9">
    <location>
        <position position="45"/>
    </location>
</feature>
<comment type="function">
    <text evidence="7">Catalyzes the removal of transit peptides required for the targeting of proteins from the mitochondrial matrix, across the inner membrane, into the inter-membrane space.</text>
</comment>
<keyword evidence="4" id="KW-0496">Mitochondrion</keyword>
<dbReference type="GO" id="GO:0006465">
    <property type="term" value="P:signal peptide processing"/>
    <property type="evidence" value="ECO:0007669"/>
    <property type="project" value="InterPro"/>
</dbReference>
<dbReference type="NCBIfam" id="TIGR02227">
    <property type="entry name" value="sigpep_I_bact"/>
    <property type="match status" value="1"/>
</dbReference>
<organism evidence="11 12">
    <name type="scientific">Stephania yunnanensis</name>
    <dbReference type="NCBI Taxonomy" id="152371"/>
    <lineage>
        <taxon>Eukaryota</taxon>
        <taxon>Viridiplantae</taxon>
        <taxon>Streptophyta</taxon>
        <taxon>Embryophyta</taxon>
        <taxon>Tracheophyta</taxon>
        <taxon>Spermatophyta</taxon>
        <taxon>Magnoliopsida</taxon>
        <taxon>Ranunculales</taxon>
        <taxon>Menispermaceae</taxon>
        <taxon>Menispermoideae</taxon>
        <taxon>Cissampelideae</taxon>
        <taxon>Stephania</taxon>
    </lineage>
</organism>
<evidence type="ECO:0000256" key="8">
    <source>
        <dbReference type="ARBA" id="ARBA00064368"/>
    </source>
</evidence>
<keyword evidence="2" id="KW-0999">Mitochondrion inner membrane</keyword>
<dbReference type="PANTHER" id="PTHR12383:SF16">
    <property type="entry name" value="MITOCHONDRIAL INNER MEMBRANE PROTEASE SUBUNIT 1"/>
    <property type="match status" value="1"/>
</dbReference>
<dbReference type="Gene3D" id="2.10.109.10">
    <property type="entry name" value="Umud Fragment, subunit A"/>
    <property type="match status" value="1"/>
</dbReference>
<dbReference type="EMBL" id="JBBNAF010000004">
    <property type="protein sequence ID" value="KAK9150926.1"/>
    <property type="molecule type" value="Genomic_DNA"/>
</dbReference>
<dbReference type="GO" id="GO:0004252">
    <property type="term" value="F:serine-type endopeptidase activity"/>
    <property type="evidence" value="ECO:0007669"/>
    <property type="project" value="InterPro"/>
</dbReference>
<evidence type="ECO:0000256" key="7">
    <source>
        <dbReference type="ARBA" id="ARBA00054895"/>
    </source>
</evidence>
<dbReference type="Pfam" id="PF10502">
    <property type="entry name" value="Peptidase_S26"/>
    <property type="match status" value="2"/>
</dbReference>
<evidence type="ECO:0000256" key="5">
    <source>
        <dbReference type="ARBA" id="ARBA00023136"/>
    </source>
</evidence>
<name>A0AAP0PS39_9MAGN</name>
<comment type="similarity">
    <text evidence="6">Belongs to the peptidase S26 family. IMP1 subfamily.</text>
</comment>
<dbReference type="GO" id="GO:0006627">
    <property type="term" value="P:protein processing involved in protein targeting to mitochondrion"/>
    <property type="evidence" value="ECO:0007669"/>
    <property type="project" value="TreeGrafter"/>
</dbReference>
<keyword evidence="5" id="KW-0472">Membrane</keyword>
<evidence type="ECO:0000256" key="2">
    <source>
        <dbReference type="ARBA" id="ARBA00022792"/>
    </source>
</evidence>
<comment type="subcellular location">
    <subcellularLocation>
        <location evidence="1">Mitochondrion inner membrane</location>
    </subcellularLocation>
</comment>
<dbReference type="InterPro" id="IPR036286">
    <property type="entry name" value="LexA/Signal_pep-like_sf"/>
</dbReference>
<feature type="domain" description="Peptidase S26" evidence="10">
    <location>
        <begin position="111"/>
        <end position="154"/>
    </location>
</feature>
<evidence type="ECO:0000256" key="3">
    <source>
        <dbReference type="ARBA" id="ARBA00022801"/>
    </source>
</evidence>
<proteinExistence type="inferred from homology"/>
<dbReference type="InterPro" id="IPR000223">
    <property type="entry name" value="Pept_S26A_signal_pept_1"/>
</dbReference>
<evidence type="ECO:0000313" key="11">
    <source>
        <dbReference type="EMBL" id="KAK9150926.1"/>
    </source>
</evidence>
<evidence type="ECO:0000256" key="4">
    <source>
        <dbReference type="ARBA" id="ARBA00023128"/>
    </source>
</evidence>
<keyword evidence="3" id="KW-0378">Hydrolase</keyword>
<dbReference type="CDD" id="cd06530">
    <property type="entry name" value="S26_SPase_I"/>
    <property type="match status" value="1"/>
</dbReference>
<comment type="subunit">
    <text evidence="8">Heterodimer of 2 subunits, IMP1A/B and IMP12.</text>
</comment>
<dbReference type="SUPFAM" id="SSF51306">
    <property type="entry name" value="LexA/Signal peptidase"/>
    <property type="match status" value="1"/>
</dbReference>
<evidence type="ECO:0000256" key="9">
    <source>
        <dbReference type="PIRSR" id="PIRSR600223-1"/>
    </source>
</evidence>
<sequence>MRFGGQWRSVAREAWDRSLIMAKFLCLLHVVDTYLCSSVLVYGPSMFPTLNPTGDVVLAERVSTWLGIVGRGDVVLVRAPDNPRKIVTKRIIGMEGDRVTFLVDPARSERCATIVVPKGHLWIQGDNIYASKDSRHFGVVPYGLLQGKVLCRIWPLDGFGSLQRGVWF</sequence>
<feature type="active site" evidence="9">
    <location>
        <position position="89"/>
    </location>
</feature>
<dbReference type="PRINTS" id="PR00727">
    <property type="entry name" value="LEADERPTASE"/>
</dbReference>
<dbReference type="InterPro" id="IPR019533">
    <property type="entry name" value="Peptidase_S26"/>
</dbReference>
<keyword evidence="12" id="KW-1185">Reference proteome</keyword>